<feature type="domain" description="DUF7780" evidence="2">
    <location>
        <begin position="126"/>
        <end position="413"/>
    </location>
</feature>
<proteinExistence type="predicted"/>
<dbReference type="PANTHER" id="PTHR34960">
    <property type="entry name" value="EMB|CAB68146.1-RELATED"/>
    <property type="match status" value="1"/>
</dbReference>
<dbReference type="PANTHER" id="PTHR34960:SF1">
    <property type="entry name" value="EMB|CAB68146.1-RELATED"/>
    <property type="match status" value="1"/>
</dbReference>
<evidence type="ECO:0000256" key="1">
    <source>
        <dbReference type="SAM" id="Phobius"/>
    </source>
</evidence>
<keyword evidence="4" id="KW-1185">Reference proteome</keyword>
<dbReference type="InterPro" id="IPR056682">
    <property type="entry name" value="DUF7780"/>
</dbReference>
<protein>
    <recommendedName>
        <fullName evidence="2">DUF7780 domain-containing protein</fullName>
    </recommendedName>
</protein>
<dbReference type="EMBL" id="JADFTS010000007">
    <property type="protein sequence ID" value="KAF9597386.1"/>
    <property type="molecule type" value="Genomic_DNA"/>
</dbReference>
<organism evidence="3 4">
    <name type="scientific">Coptis chinensis</name>
    <dbReference type="NCBI Taxonomy" id="261450"/>
    <lineage>
        <taxon>Eukaryota</taxon>
        <taxon>Viridiplantae</taxon>
        <taxon>Streptophyta</taxon>
        <taxon>Embryophyta</taxon>
        <taxon>Tracheophyta</taxon>
        <taxon>Spermatophyta</taxon>
        <taxon>Magnoliopsida</taxon>
        <taxon>Ranunculales</taxon>
        <taxon>Ranunculaceae</taxon>
        <taxon>Coptidoideae</taxon>
        <taxon>Coptis</taxon>
    </lineage>
</organism>
<feature type="transmembrane region" description="Helical" evidence="1">
    <location>
        <begin position="70"/>
        <end position="90"/>
    </location>
</feature>
<dbReference type="Pfam" id="PF25002">
    <property type="entry name" value="DUF7780"/>
    <property type="match status" value="1"/>
</dbReference>
<dbReference type="AlphaFoldDB" id="A0A835LS10"/>
<comment type="caution">
    <text evidence="3">The sequence shown here is derived from an EMBL/GenBank/DDBJ whole genome shotgun (WGS) entry which is preliminary data.</text>
</comment>
<evidence type="ECO:0000259" key="2">
    <source>
        <dbReference type="Pfam" id="PF25002"/>
    </source>
</evidence>
<name>A0A835LS10_9MAGN</name>
<dbReference type="Proteomes" id="UP000631114">
    <property type="component" value="Unassembled WGS sequence"/>
</dbReference>
<keyword evidence="1" id="KW-0472">Membrane</keyword>
<gene>
    <name evidence="3" type="ORF">IFM89_017732</name>
</gene>
<reference evidence="3 4" key="1">
    <citation type="submission" date="2020-10" db="EMBL/GenBank/DDBJ databases">
        <title>The Coptis chinensis genome and diversification of protoberbering-type alkaloids.</title>
        <authorList>
            <person name="Wang B."/>
            <person name="Shu S."/>
            <person name="Song C."/>
            <person name="Liu Y."/>
        </authorList>
    </citation>
    <scope>NUCLEOTIDE SEQUENCE [LARGE SCALE GENOMIC DNA]</scope>
    <source>
        <strain evidence="3">HL-2020</strain>
        <tissue evidence="3">Leaf</tissue>
    </source>
</reference>
<keyword evidence="1" id="KW-1133">Transmembrane helix</keyword>
<keyword evidence="1" id="KW-0812">Transmembrane</keyword>
<sequence length="456" mass="50857">MGYSTKTKNNNEGWGLGLFLVFFPNDGDESSKYLDKKKMLSSSTSFPSFKSTSSTPTNFNDQLFTKAQSTISICALLVFITLLLFTLSNFDHPISSNPTRIVVPRRWLSESRFNKYVSKNKSCSSSHALQGMGTLYRRGTRAMSDLVVAHLTEDLKEEDFLVFLRTLHLSGITSRADVVVIFSSSHISSFSSLIHQENESFFKLVQNSTQVTKFDLTQFTKGRPQGGEPLWGKKIHTNYSNAGGGVPKTELNSLSYGSVVGFEVSELDPEESFSGFLDHVPIRLRRWACYSMLLGRVRRNFKHIMLVDAKEIILLGDALARVRNRGAESVILWKSSEKIRSHDKKDSKLVNANVITGGMRGVRLLSNAMLNEMVRAAMQRKNKNAISDAVILSQLVNNESLLKSLSIITSTESPIPSANSLNVNKVGGQRSQRMRKKAYICGVKPHIRALSELDLT</sequence>
<dbReference type="OrthoDB" id="1921707at2759"/>
<evidence type="ECO:0000313" key="4">
    <source>
        <dbReference type="Proteomes" id="UP000631114"/>
    </source>
</evidence>
<accession>A0A835LS10</accession>
<evidence type="ECO:0000313" key="3">
    <source>
        <dbReference type="EMBL" id="KAF9597386.1"/>
    </source>
</evidence>